<dbReference type="SUPFAM" id="SSF53098">
    <property type="entry name" value="Ribonuclease H-like"/>
    <property type="match status" value="1"/>
</dbReference>
<accession>A0A9Q3P5U5</accession>
<reference evidence="1" key="1">
    <citation type="submission" date="2021-03" db="EMBL/GenBank/DDBJ databases">
        <title>Draft genome sequence of rust myrtle Austropuccinia psidii MF-1, a brazilian biotype.</title>
        <authorList>
            <person name="Quecine M.C."/>
            <person name="Pachon D.M.R."/>
            <person name="Bonatelli M.L."/>
            <person name="Correr F.H."/>
            <person name="Franceschini L.M."/>
            <person name="Leite T.F."/>
            <person name="Margarido G.R.A."/>
            <person name="Almeida C.A."/>
            <person name="Ferrarezi J.A."/>
            <person name="Labate C.A."/>
        </authorList>
    </citation>
    <scope>NUCLEOTIDE SEQUENCE</scope>
    <source>
        <strain evidence="1">MF-1</strain>
    </source>
</reference>
<dbReference type="Proteomes" id="UP000765509">
    <property type="component" value="Unassembled WGS sequence"/>
</dbReference>
<dbReference type="EMBL" id="AVOT02055824">
    <property type="protein sequence ID" value="MBW0550293.1"/>
    <property type="molecule type" value="Genomic_DNA"/>
</dbReference>
<evidence type="ECO:0008006" key="3">
    <source>
        <dbReference type="Google" id="ProtNLM"/>
    </source>
</evidence>
<protein>
    <recommendedName>
        <fullName evidence="3">Integrase catalytic domain-containing protein</fullName>
    </recommendedName>
</protein>
<keyword evidence="2" id="KW-1185">Reference proteome</keyword>
<dbReference type="InterPro" id="IPR036397">
    <property type="entry name" value="RNaseH_sf"/>
</dbReference>
<dbReference type="OrthoDB" id="5592268at2759"/>
<evidence type="ECO:0000313" key="1">
    <source>
        <dbReference type="EMBL" id="MBW0550293.1"/>
    </source>
</evidence>
<proteinExistence type="predicted"/>
<sequence length="96" mass="11030">MLANVADYCKISYRCQKANKSIGKRPGNMIKIQEPSKRWEIFHMDWVTGLPPRGDRSYNACLVIVERFSNTAIFLPCHRDNAAMDSALQIWNRAIS</sequence>
<comment type="caution">
    <text evidence="1">The sequence shown here is derived from an EMBL/GenBank/DDBJ whole genome shotgun (WGS) entry which is preliminary data.</text>
</comment>
<dbReference type="GO" id="GO:0003676">
    <property type="term" value="F:nucleic acid binding"/>
    <property type="evidence" value="ECO:0007669"/>
    <property type="project" value="InterPro"/>
</dbReference>
<name>A0A9Q3P5U5_9BASI</name>
<organism evidence="1 2">
    <name type="scientific">Austropuccinia psidii MF-1</name>
    <dbReference type="NCBI Taxonomy" id="1389203"/>
    <lineage>
        <taxon>Eukaryota</taxon>
        <taxon>Fungi</taxon>
        <taxon>Dikarya</taxon>
        <taxon>Basidiomycota</taxon>
        <taxon>Pucciniomycotina</taxon>
        <taxon>Pucciniomycetes</taxon>
        <taxon>Pucciniales</taxon>
        <taxon>Sphaerophragmiaceae</taxon>
        <taxon>Austropuccinia</taxon>
    </lineage>
</organism>
<dbReference type="AlphaFoldDB" id="A0A9Q3P5U5"/>
<dbReference type="InterPro" id="IPR012337">
    <property type="entry name" value="RNaseH-like_sf"/>
</dbReference>
<evidence type="ECO:0000313" key="2">
    <source>
        <dbReference type="Proteomes" id="UP000765509"/>
    </source>
</evidence>
<dbReference type="Gene3D" id="3.30.420.10">
    <property type="entry name" value="Ribonuclease H-like superfamily/Ribonuclease H"/>
    <property type="match status" value="1"/>
</dbReference>
<gene>
    <name evidence="1" type="ORF">O181_090008</name>
</gene>